<evidence type="ECO:0000256" key="1">
    <source>
        <dbReference type="SAM" id="MobiDB-lite"/>
    </source>
</evidence>
<evidence type="ECO:0000313" key="4">
    <source>
        <dbReference type="Proteomes" id="UP000247810"/>
    </source>
</evidence>
<dbReference type="AlphaFoldDB" id="A0A319DIB5"/>
<protein>
    <submittedName>
        <fullName evidence="3">Uncharacterized protein</fullName>
    </submittedName>
</protein>
<dbReference type="VEuPathDB" id="FungiDB:BO71DRAFT_427784"/>
<keyword evidence="2" id="KW-0472">Membrane</keyword>
<keyword evidence="2" id="KW-1133">Transmembrane helix</keyword>
<dbReference type="Proteomes" id="UP000247810">
    <property type="component" value="Unassembled WGS sequence"/>
</dbReference>
<reference evidence="3 4" key="1">
    <citation type="submission" date="2018-02" db="EMBL/GenBank/DDBJ databases">
        <title>The genomes of Aspergillus section Nigri reveals drivers in fungal speciation.</title>
        <authorList>
            <consortium name="DOE Joint Genome Institute"/>
            <person name="Vesth T.C."/>
            <person name="Nybo J."/>
            <person name="Theobald S."/>
            <person name="Brandl J."/>
            <person name="Frisvad J.C."/>
            <person name="Nielsen K.F."/>
            <person name="Lyhne E.K."/>
            <person name="Kogle M.E."/>
            <person name="Kuo A."/>
            <person name="Riley R."/>
            <person name="Clum A."/>
            <person name="Nolan M."/>
            <person name="Lipzen A."/>
            <person name="Salamov A."/>
            <person name="Henrissat B."/>
            <person name="Wiebenga A."/>
            <person name="De vries R.P."/>
            <person name="Grigoriev I.V."/>
            <person name="Mortensen U.H."/>
            <person name="Andersen M.R."/>
            <person name="Baker S.E."/>
        </authorList>
    </citation>
    <scope>NUCLEOTIDE SEQUENCE [LARGE SCALE GENOMIC DNA]</scope>
    <source>
        <strain evidence="3 4">CBS 707.79</strain>
    </source>
</reference>
<accession>A0A319DIB5</accession>
<evidence type="ECO:0000313" key="3">
    <source>
        <dbReference type="EMBL" id="PYH96704.1"/>
    </source>
</evidence>
<keyword evidence="2" id="KW-0812">Transmembrane</keyword>
<dbReference type="OrthoDB" id="4489973at2759"/>
<gene>
    <name evidence="3" type="ORF">BO71DRAFT_427784</name>
</gene>
<name>A0A319DIB5_9EURO</name>
<sequence>MSNWYSQYKTSIIVIFLVLVPIAVISGILVIALACSEFWSARPFVTWVFWVKPHDRKGKRNSAIDLEQGRNPPANYH</sequence>
<feature type="transmembrane region" description="Helical" evidence="2">
    <location>
        <begin position="12"/>
        <end position="34"/>
    </location>
</feature>
<organism evidence="3 4">
    <name type="scientific">Aspergillus ellipticus CBS 707.79</name>
    <dbReference type="NCBI Taxonomy" id="1448320"/>
    <lineage>
        <taxon>Eukaryota</taxon>
        <taxon>Fungi</taxon>
        <taxon>Dikarya</taxon>
        <taxon>Ascomycota</taxon>
        <taxon>Pezizomycotina</taxon>
        <taxon>Eurotiomycetes</taxon>
        <taxon>Eurotiomycetidae</taxon>
        <taxon>Eurotiales</taxon>
        <taxon>Aspergillaceae</taxon>
        <taxon>Aspergillus</taxon>
        <taxon>Aspergillus subgen. Circumdati</taxon>
    </lineage>
</organism>
<evidence type="ECO:0000256" key="2">
    <source>
        <dbReference type="SAM" id="Phobius"/>
    </source>
</evidence>
<dbReference type="EMBL" id="KZ825834">
    <property type="protein sequence ID" value="PYH96704.1"/>
    <property type="molecule type" value="Genomic_DNA"/>
</dbReference>
<feature type="region of interest" description="Disordered" evidence="1">
    <location>
        <begin position="56"/>
        <end position="77"/>
    </location>
</feature>
<keyword evidence="4" id="KW-1185">Reference proteome</keyword>
<proteinExistence type="predicted"/>